<dbReference type="AlphaFoldDB" id="A0A6A5U050"/>
<accession>A0A6A5U050</accession>
<evidence type="ECO:0000313" key="1">
    <source>
        <dbReference type="EMBL" id="KAF1957974.1"/>
    </source>
</evidence>
<gene>
    <name evidence="1" type="ORF">CC80DRAFT_37671</name>
</gene>
<organism evidence="1 2">
    <name type="scientific">Byssothecium circinans</name>
    <dbReference type="NCBI Taxonomy" id="147558"/>
    <lineage>
        <taxon>Eukaryota</taxon>
        <taxon>Fungi</taxon>
        <taxon>Dikarya</taxon>
        <taxon>Ascomycota</taxon>
        <taxon>Pezizomycotina</taxon>
        <taxon>Dothideomycetes</taxon>
        <taxon>Pleosporomycetidae</taxon>
        <taxon>Pleosporales</taxon>
        <taxon>Massarineae</taxon>
        <taxon>Massarinaceae</taxon>
        <taxon>Byssothecium</taxon>
    </lineage>
</organism>
<sequence>MSIGPRLFATLTFPRAHCWTYLKTFRYCVPIVSRNSVPSARQASCEDLKESQSPSPIEVSLDSFPSFYVQVSLIVASSDVPASSGRHAILNSLRPVEISFNSSSCISASLVPSNSTTTSTTRPGPLLI</sequence>
<keyword evidence="2" id="KW-1185">Reference proteome</keyword>
<dbReference type="EMBL" id="ML976988">
    <property type="protein sequence ID" value="KAF1957974.1"/>
    <property type="molecule type" value="Genomic_DNA"/>
</dbReference>
<name>A0A6A5U050_9PLEO</name>
<reference evidence="1" key="1">
    <citation type="journal article" date="2020" name="Stud. Mycol.">
        <title>101 Dothideomycetes genomes: a test case for predicting lifestyles and emergence of pathogens.</title>
        <authorList>
            <person name="Haridas S."/>
            <person name="Albert R."/>
            <person name="Binder M."/>
            <person name="Bloem J."/>
            <person name="Labutti K."/>
            <person name="Salamov A."/>
            <person name="Andreopoulos B."/>
            <person name="Baker S."/>
            <person name="Barry K."/>
            <person name="Bills G."/>
            <person name="Bluhm B."/>
            <person name="Cannon C."/>
            <person name="Castanera R."/>
            <person name="Culley D."/>
            <person name="Daum C."/>
            <person name="Ezra D."/>
            <person name="Gonzalez J."/>
            <person name="Henrissat B."/>
            <person name="Kuo A."/>
            <person name="Liang C."/>
            <person name="Lipzen A."/>
            <person name="Lutzoni F."/>
            <person name="Magnuson J."/>
            <person name="Mondo S."/>
            <person name="Nolan M."/>
            <person name="Ohm R."/>
            <person name="Pangilinan J."/>
            <person name="Park H.-J."/>
            <person name="Ramirez L."/>
            <person name="Alfaro M."/>
            <person name="Sun H."/>
            <person name="Tritt A."/>
            <person name="Yoshinaga Y."/>
            <person name="Zwiers L.-H."/>
            <person name="Turgeon B."/>
            <person name="Goodwin S."/>
            <person name="Spatafora J."/>
            <person name="Crous P."/>
            <person name="Grigoriev I."/>
        </authorList>
    </citation>
    <scope>NUCLEOTIDE SEQUENCE</scope>
    <source>
        <strain evidence="1">CBS 675.92</strain>
    </source>
</reference>
<evidence type="ECO:0000313" key="2">
    <source>
        <dbReference type="Proteomes" id="UP000800035"/>
    </source>
</evidence>
<proteinExistence type="predicted"/>
<protein>
    <submittedName>
        <fullName evidence="1">Uncharacterized protein</fullName>
    </submittedName>
</protein>
<dbReference type="Proteomes" id="UP000800035">
    <property type="component" value="Unassembled WGS sequence"/>
</dbReference>